<dbReference type="RefSeq" id="WP_157688445.1">
    <property type="nucleotide sequence ID" value="NZ_CP034345.1"/>
</dbReference>
<accession>A0A6B9F1Z8</accession>
<dbReference type="InterPro" id="IPR017850">
    <property type="entry name" value="Alkaline_phosphatase_core_sf"/>
</dbReference>
<evidence type="ECO:0000313" key="2">
    <source>
        <dbReference type="Proteomes" id="UP000428325"/>
    </source>
</evidence>
<dbReference type="OrthoDB" id="33550at2157"/>
<gene>
    <name evidence="1" type="ORF">EI982_05115</name>
</gene>
<organism evidence="1 2">
    <name type="scientific">Haloplanus rallus</name>
    <dbReference type="NCBI Taxonomy" id="1816183"/>
    <lineage>
        <taxon>Archaea</taxon>
        <taxon>Methanobacteriati</taxon>
        <taxon>Methanobacteriota</taxon>
        <taxon>Stenosarchaea group</taxon>
        <taxon>Halobacteria</taxon>
        <taxon>Halobacteriales</taxon>
        <taxon>Haloferacaceae</taxon>
        <taxon>Haloplanus</taxon>
    </lineage>
</organism>
<name>A0A6B9F1Z8_9EURY</name>
<dbReference type="GeneID" id="43368889"/>
<reference evidence="1 2" key="1">
    <citation type="submission" date="2018-12" db="EMBL/GenBank/DDBJ databases">
        <title>Complete genome sequence of Haloplanus rallus MBLA0036.</title>
        <authorList>
            <person name="Nam Y.-d."/>
            <person name="Kang J."/>
            <person name="Chung W.-H."/>
            <person name="Park Y.S."/>
        </authorList>
    </citation>
    <scope>NUCLEOTIDE SEQUENCE [LARGE SCALE GENOMIC DNA]</scope>
    <source>
        <strain evidence="1 2">MBLA0036</strain>
    </source>
</reference>
<dbReference type="Pfam" id="PF01663">
    <property type="entry name" value="Phosphodiest"/>
    <property type="match status" value="1"/>
</dbReference>
<protein>
    <submittedName>
        <fullName evidence="1">Alkaline phosphatase family protein</fullName>
    </submittedName>
</protein>
<proteinExistence type="predicted"/>
<keyword evidence="2" id="KW-1185">Reference proteome</keyword>
<evidence type="ECO:0000313" key="1">
    <source>
        <dbReference type="EMBL" id="QGX94208.1"/>
    </source>
</evidence>
<dbReference type="Proteomes" id="UP000428325">
    <property type="component" value="Chromosome"/>
</dbReference>
<dbReference type="AlphaFoldDB" id="A0A6B9F1Z8"/>
<dbReference type="Gene3D" id="3.40.720.10">
    <property type="entry name" value="Alkaline Phosphatase, subunit A"/>
    <property type="match status" value="1"/>
</dbReference>
<dbReference type="EMBL" id="CP034345">
    <property type="protein sequence ID" value="QGX94208.1"/>
    <property type="molecule type" value="Genomic_DNA"/>
</dbReference>
<sequence length="424" mass="46198">MRRDHVARTLRDDAERAGYLTPAYGDYCVVGAPGTCLSVLDAAPAGIPTLPADTYRDVDHAEVTTVLFVLIDGFGYDGWCRVVDDDRRRTDLLERFERHGTVTPLTAAFPSETAAALPSLHGGRYPVEHGLLGWWQHVAGVGRVQTLPYLTETGDPVRAVAPEAPPAPKALYGVESLYGRMPSDLRTVLFRPAAFDDPEPGGYAAGADTYVGYRSVDDLAGAVRTELEREGRQYLFAYLPQIDALSHEVGPRADPTTSRLESILTSLHRELRRVDPARAGETLVVVTADHGHLDTDGHVDLSGNDVVRSALAETADGTRIPPVGSPRQLQFHLRDGRVEDVRRVLERRVDCLTFTRSEYGTRGLFGPAEPTPAFERSAPDLVCVPRTESVWFGGDDPDEVGMHGGLSPAEMLVPFAVANLRALQ</sequence>
<dbReference type="KEGG" id="hra:EI982_05115"/>
<dbReference type="SUPFAM" id="SSF53649">
    <property type="entry name" value="Alkaline phosphatase-like"/>
    <property type="match status" value="1"/>
</dbReference>
<dbReference type="InterPro" id="IPR002591">
    <property type="entry name" value="Phosphodiest/P_Trfase"/>
</dbReference>